<sequence>MTETFNRILDSITGWIFEMIVQPAMYDLGLMDWAEDAVDWIQFGLFGVVTIIVVYVVCRPLEAWRPVEPVTDRRAIRTDILYTLLTRLGALPLVAFVLLNSLSAWWAGTVADSGFVPPTLETLIPGLREMPILAFCLYIVILDFGEYWRHRFQHRLGWWWALHSIHHAQRQMTFWTDDRNHFVDEMLAALWFGTIALAIGVPPGQFPLLVLVMRLAESLSHANVRLSFGRVGERLLVSPRFHRLHHGVLSTADHGKNYAVLLPVWDWMFGTADFNRDVYPRTGDPEAPEALATGGWLRQQFIGLKRLAGAIAGRPGY</sequence>
<dbReference type="InterPro" id="IPR006694">
    <property type="entry name" value="Fatty_acid_hydroxylase"/>
</dbReference>
<dbReference type="RefSeq" id="WP_188966367.1">
    <property type="nucleotide sequence ID" value="NZ_BMKW01000003.1"/>
</dbReference>
<organism evidence="9 10">
    <name type="scientific">Neoroseomonas lacus</name>
    <dbReference type="NCBI Taxonomy" id="287609"/>
    <lineage>
        <taxon>Bacteria</taxon>
        <taxon>Pseudomonadati</taxon>
        <taxon>Pseudomonadota</taxon>
        <taxon>Alphaproteobacteria</taxon>
        <taxon>Acetobacterales</taxon>
        <taxon>Acetobacteraceae</taxon>
        <taxon>Neoroseomonas</taxon>
    </lineage>
</organism>
<dbReference type="Pfam" id="PF04116">
    <property type="entry name" value="FA_hydroxylase"/>
    <property type="match status" value="1"/>
</dbReference>
<evidence type="ECO:0000259" key="8">
    <source>
        <dbReference type="Pfam" id="PF04116"/>
    </source>
</evidence>
<evidence type="ECO:0000256" key="4">
    <source>
        <dbReference type="ARBA" id="ARBA00023002"/>
    </source>
</evidence>
<dbReference type="Proteomes" id="UP000661507">
    <property type="component" value="Unassembled WGS sequence"/>
</dbReference>
<dbReference type="EMBL" id="BMKW01000003">
    <property type="protein sequence ID" value="GGJ09219.1"/>
    <property type="molecule type" value="Genomic_DNA"/>
</dbReference>
<comment type="subcellular location">
    <subcellularLocation>
        <location evidence="1">Endomembrane system</location>
        <topology evidence="1">Multi-pass membrane protein</topology>
    </subcellularLocation>
</comment>
<proteinExistence type="predicted"/>
<comment type="caution">
    <text evidence="9">The sequence shown here is derived from an EMBL/GenBank/DDBJ whole genome shotgun (WGS) entry which is preliminary data.</text>
</comment>
<dbReference type="AlphaFoldDB" id="A0A917KCI3"/>
<dbReference type="PANTHER" id="PTHR21624:SF1">
    <property type="entry name" value="ALKYLGLYCEROL MONOOXYGENASE"/>
    <property type="match status" value="1"/>
</dbReference>
<evidence type="ECO:0000256" key="1">
    <source>
        <dbReference type="ARBA" id="ARBA00004127"/>
    </source>
</evidence>
<keyword evidence="2 7" id="KW-0812">Transmembrane</keyword>
<dbReference type="InterPro" id="IPR051689">
    <property type="entry name" value="Sterol_desaturase/TMEM195"/>
</dbReference>
<evidence type="ECO:0000256" key="5">
    <source>
        <dbReference type="ARBA" id="ARBA00023098"/>
    </source>
</evidence>
<evidence type="ECO:0000256" key="3">
    <source>
        <dbReference type="ARBA" id="ARBA00022989"/>
    </source>
</evidence>
<dbReference type="GO" id="GO:0016020">
    <property type="term" value="C:membrane"/>
    <property type="evidence" value="ECO:0007669"/>
    <property type="project" value="GOC"/>
</dbReference>
<dbReference type="GO" id="GO:0006643">
    <property type="term" value="P:membrane lipid metabolic process"/>
    <property type="evidence" value="ECO:0007669"/>
    <property type="project" value="TreeGrafter"/>
</dbReference>
<feature type="transmembrane region" description="Helical" evidence="7">
    <location>
        <begin position="79"/>
        <end position="106"/>
    </location>
</feature>
<keyword evidence="5" id="KW-0443">Lipid metabolism</keyword>
<feature type="transmembrane region" description="Helical" evidence="7">
    <location>
        <begin position="40"/>
        <end position="58"/>
    </location>
</feature>
<dbReference type="GO" id="GO:0050479">
    <property type="term" value="F:glyceryl-ether monooxygenase activity"/>
    <property type="evidence" value="ECO:0007669"/>
    <property type="project" value="TreeGrafter"/>
</dbReference>
<protein>
    <recommendedName>
        <fullName evidence="8">Fatty acid hydroxylase domain-containing protein</fullName>
    </recommendedName>
</protein>
<dbReference type="GO" id="GO:0008610">
    <property type="term" value="P:lipid biosynthetic process"/>
    <property type="evidence" value="ECO:0007669"/>
    <property type="project" value="InterPro"/>
</dbReference>
<evidence type="ECO:0000256" key="7">
    <source>
        <dbReference type="SAM" id="Phobius"/>
    </source>
</evidence>
<accession>A0A917KCI3</accession>
<keyword evidence="4" id="KW-0560">Oxidoreductase</keyword>
<reference evidence="9" key="1">
    <citation type="journal article" date="2014" name="Int. J. Syst. Evol. Microbiol.">
        <title>Complete genome sequence of Corynebacterium casei LMG S-19264T (=DSM 44701T), isolated from a smear-ripened cheese.</title>
        <authorList>
            <consortium name="US DOE Joint Genome Institute (JGI-PGF)"/>
            <person name="Walter F."/>
            <person name="Albersmeier A."/>
            <person name="Kalinowski J."/>
            <person name="Ruckert C."/>
        </authorList>
    </citation>
    <scope>NUCLEOTIDE SEQUENCE</scope>
    <source>
        <strain evidence="9">CGMCC 1.3617</strain>
    </source>
</reference>
<dbReference type="PANTHER" id="PTHR21624">
    <property type="entry name" value="STEROL DESATURASE-RELATED PROTEIN"/>
    <property type="match status" value="1"/>
</dbReference>
<feature type="transmembrane region" description="Helical" evidence="7">
    <location>
        <begin position="126"/>
        <end position="145"/>
    </location>
</feature>
<keyword evidence="3 7" id="KW-1133">Transmembrane helix</keyword>
<dbReference type="GO" id="GO:0005506">
    <property type="term" value="F:iron ion binding"/>
    <property type="evidence" value="ECO:0007669"/>
    <property type="project" value="InterPro"/>
</dbReference>
<evidence type="ECO:0000256" key="6">
    <source>
        <dbReference type="ARBA" id="ARBA00023136"/>
    </source>
</evidence>
<keyword evidence="10" id="KW-1185">Reference proteome</keyword>
<evidence type="ECO:0000256" key="2">
    <source>
        <dbReference type="ARBA" id="ARBA00022692"/>
    </source>
</evidence>
<dbReference type="GO" id="GO:0012505">
    <property type="term" value="C:endomembrane system"/>
    <property type="evidence" value="ECO:0007669"/>
    <property type="project" value="UniProtKB-SubCell"/>
</dbReference>
<reference evidence="9" key="2">
    <citation type="submission" date="2020-09" db="EMBL/GenBank/DDBJ databases">
        <authorList>
            <person name="Sun Q."/>
            <person name="Zhou Y."/>
        </authorList>
    </citation>
    <scope>NUCLEOTIDE SEQUENCE</scope>
    <source>
        <strain evidence="9">CGMCC 1.3617</strain>
    </source>
</reference>
<evidence type="ECO:0000313" key="9">
    <source>
        <dbReference type="EMBL" id="GGJ09219.1"/>
    </source>
</evidence>
<feature type="domain" description="Fatty acid hydroxylase" evidence="8">
    <location>
        <begin position="135"/>
        <end position="271"/>
    </location>
</feature>
<evidence type="ECO:0000313" key="10">
    <source>
        <dbReference type="Proteomes" id="UP000661507"/>
    </source>
</evidence>
<gene>
    <name evidence="9" type="ORF">GCM10011320_15290</name>
</gene>
<name>A0A917KCI3_9PROT</name>
<keyword evidence="6 7" id="KW-0472">Membrane</keyword>